<dbReference type="Pfam" id="PF11913">
    <property type="entry name" value="DUF3431"/>
    <property type="match status" value="1"/>
</dbReference>
<dbReference type="InterPro" id="IPR021838">
    <property type="entry name" value="DUF3431"/>
</dbReference>
<name>A0A6C0DBW7_9ZZZZ</name>
<dbReference type="EMBL" id="MN739582">
    <property type="protein sequence ID" value="QHT14388.1"/>
    <property type="molecule type" value="Genomic_DNA"/>
</dbReference>
<dbReference type="AlphaFoldDB" id="A0A6C0DBW7"/>
<reference evidence="1" key="1">
    <citation type="journal article" date="2020" name="Nature">
        <title>Giant virus diversity and host interactions through global metagenomics.</title>
        <authorList>
            <person name="Schulz F."/>
            <person name="Roux S."/>
            <person name="Paez-Espino D."/>
            <person name="Jungbluth S."/>
            <person name="Walsh D.A."/>
            <person name="Denef V.J."/>
            <person name="McMahon K.D."/>
            <person name="Konstantinidis K.T."/>
            <person name="Eloe-Fadrosh E.A."/>
            <person name="Kyrpides N.C."/>
            <person name="Woyke T."/>
        </authorList>
    </citation>
    <scope>NUCLEOTIDE SEQUENCE</scope>
    <source>
        <strain evidence="1">GVMAG-M-3300023174-137</strain>
    </source>
</reference>
<dbReference type="PANTHER" id="PTHR37490">
    <property type="entry name" value="EXPRESSED PROTEIN"/>
    <property type="match status" value="1"/>
</dbReference>
<protein>
    <submittedName>
        <fullName evidence="1">Uncharacterized protein</fullName>
    </submittedName>
</protein>
<organism evidence="1">
    <name type="scientific">viral metagenome</name>
    <dbReference type="NCBI Taxonomy" id="1070528"/>
    <lineage>
        <taxon>unclassified sequences</taxon>
        <taxon>metagenomes</taxon>
        <taxon>organismal metagenomes</taxon>
    </lineage>
</organism>
<dbReference type="PANTHER" id="PTHR37490:SF1">
    <property type="entry name" value="GLYCOSYLTRANSFERASE 2-LIKE DOMAIN-CONTAINING PROTEIN"/>
    <property type="match status" value="1"/>
</dbReference>
<accession>A0A6C0DBW7</accession>
<sequence length="291" mass="33631">MWIKPEYLLVSGIIIFMLYRVSAVQEGFQEKRQVPAAMPPTTSAKDPEVRVPDMTNQQEDINKSIEIVIANYEERLDWLNEIPEQFYTKLTIYNKGSAKNYKFPKMSSVNLPNVGHCDHTYLYHVVHNYNNLADITIFLPGSVWTQPYKKESANKMISFIDIHKKATLVCADNPENHKNFFINEYEVQSPENSRFSSQQELTPAAIRPLGKWFEAHFPGEKHQCVSFYGIVSATREGIHKRPKEFYEGLLNEVSIPSPEAGHFIERTWANIFSIDKRDFIVTSRVTTFLGF</sequence>
<proteinExistence type="predicted"/>
<evidence type="ECO:0000313" key="1">
    <source>
        <dbReference type="EMBL" id="QHT14388.1"/>
    </source>
</evidence>